<evidence type="ECO:0000256" key="9">
    <source>
        <dbReference type="PIRSR" id="PIRSR001589-2"/>
    </source>
</evidence>
<dbReference type="CDD" id="cd00712">
    <property type="entry name" value="AsnB"/>
    <property type="match status" value="1"/>
</dbReference>
<dbReference type="InterPro" id="IPR033738">
    <property type="entry name" value="AsnB_N"/>
</dbReference>
<protein>
    <recommendedName>
        <fullName evidence="3">asparagine synthase (glutamine-hydrolyzing)</fullName>
        <ecNumber evidence="3">6.3.5.4</ecNumber>
    </recommendedName>
</protein>
<dbReference type="InterPro" id="IPR001962">
    <property type="entry name" value="Asn_synthase"/>
</dbReference>
<keyword evidence="4 9" id="KW-0547">Nucleotide-binding</keyword>
<keyword evidence="8" id="KW-0028">Amino-acid biosynthesis</keyword>
<dbReference type="AlphaFoldDB" id="A0A1Y6BDF0"/>
<comment type="catalytic activity">
    <reaction evidence="7">
        <text>L-aspartate + L-glutamine + ATP + H2O = L-asparagine + L-glutamate + AMP + diphosphate + H(+)</text>
        <dbReference type="Rhea" id="RHEA:12228"/>
        <dbReference type="ChEBI" id="CHEBI:15377"/>
        <dbReference type="ChEBI" id="CHEBI:15378"/>
        <dbReference type="ChEBI" id="CHEBI:29985"/>
        <dbReference type="ChEBI" id="CHEBI:29991"/>
        <dbReference type="ChEBI" id="CHEBI:30616"/>
        <dbReference type="ChEBI" id="CHEBI:33019"/>
        <dbReference type="ChEBI" id="CHEBI:58048"/>
        <dbReference type="ChEBI" id="CHEBI:58359"/>
        <dbReference type="ChEBI" id="CHEBI:456215"/>
        <dbReference type="EC" id="6.3.5.4"/>
    </reaction>
</comment>
<keyword evidence="13" id="KW-1185">Reference proteome</keyword>
<sequence>MCGILGHVAWQSGAQLAPERLTELNDLMTHRGPSSDGQFVEGPVGLAMRRLAIIDLTSGDQPMTSGDGRYVIVYNGEIYNYREIREELAAEGHRFQTTSDTEVLLTAYQAWGPACLGKCNGMFAVAIWDRREQSLFLARDRLGVKPLYLANDGRRLLFASELRPIQKSGLFELEIDLRAVADLLAYWYVCEPKTIFRGITQLPPGHYALIKDGRIDLTRWWDMPAGPARRVGFGEACEELDALLLDSVRLRLRSDVPVGTLLSGGIDSGLVTAYTKQATDQPVTCFSIGFKERSYSELPLAEQTAERLSVELVSDMMGEISAPQIDGILGAMDEPLGNASLVPSYLLFRLASQRVRVVLTGDGGDELFGGYPTYQAPFFRRLWNLPPKPVRRLLRSAIHALPVSHSRISLDYRLKRFVDGVDLPFDRGHASWREVLNVEGQKRLYNRGSLDSLDGYDPFESYAAAFAGSGAMPEITRLMQADAQSYLLNDHLRKVDRTSMLNSVEAREPLLDYRLVEFAMALPPEHKVTLRRTKRILKALARPRLPRDVVEGKKKGLTPPIPLWVSRDLTGYVRENLEGGLLGRLFEPAALAGVLDEHLAKRRDNSRLIWALVSLQAWARGSGYAA</sequence>
<comment type="similarity">
    <text evidence="2">Belongs to the asparagine synthetase family.</text>
</comment>
<feature type="binding site" evidence="9">
    <location>
        <position position="100"/>
    </location>
    <ligand>
        <name>L-glutamine</name>
        <dbReference type="ChEBI" id="CHEBI:58359"/>
    </ligand>
</feature>
<feature type="domain" description="Glutamine amidotransferase type-2" evidence="11">
    <location>
        <begin position="2"/>
        <end position="213"/>
    </location>
</feature>
<dbReference type="InterPro" id="IPR017932">
    <property type="entry name" value="GATase_2_dom"/>
</dbReference>
<feature type="active site" description="For GATase activity" evidence="8">
    <location>
        <position position="2"/>
    </location>
</feature>
<feature type="site" description="Important for beta-aspartyl-AMP intermediate formation" evidence="10">
    <location>
        <position position="362"/>
    </location>
</feature>
<dbReference type="EC" id="6.3.5.4" evidence="3"/>
<dbReference type="PANTHER" id="PTHR43284:SF1">
    <property type="entry name" value="ASPARAGINE SYNTHETASE"/>
    <property type="match status" value="1"/>
</dbReference>
<dbReference type="GO" id="GO:0005524">
    <property type="term" value="F:ATP binding"/>
    <property type="evidence" value="ECO:0007669"/>
    <property type="project" value="UniProtKB-KW"/>
</dbReference>
<dbReference type="EMBL" id="FWZX01000002">
    <property type="protein sequence ID" value="SME98866.1"/>
    <property type="molecule type" value="Genomic_DNA"/>
</dbReference>
<dbReference type="Proteomes" id="UP000192917">
    <property type="component" value="Unassembled WGS sequence"/>
</dbReference>
<proteinExistence type="inferred from homology"/>
<evidence type="ECO:0000313" key="12">
    <source>
        <dbReference type="EMBL" id="SME98866.1"/>
    </source>
</evidence>
<comment type="pathway">
    <text evidence="1">Amino-acid biosynthesis; L-asparagine biosynthesis; L-asparagine from L-aspartate (L-Gln route): step 1/1.</text>
</comment>
<keyword evidence="8" id="KW-0061">Asparagine biosynthesis</keyword>
<dbReference type="CDD" id="cd01991">
    <property type="entry name" value="Asn_synthase_B_C"/>
    <property type="match status" value="1"/>
</dbReference>
<dbReference type="InterPro" id="IPR051786">
    <property type="entry name" value="ASN_synthetase/amidase"/>
</dbReference>
<dbReference type="InterPro" id="IPR006426">
    <property type="entry name" value="Asn_synth_AEB"/>
</dbReference>
<dbReference type="NCBIfam" id="TIGR01536">
    <property type="entry name" value="asn_synth_AEB"/>
    <property type="match status" value="1"/>
</dbReference>
<dbReference type="Pfam" id="PF13537">
    <property type="entry name" value="GATase_7"/>
    <property type="match status" value="1"/>
</dbReference>
<dbReference type="PANTHER" id="PTHR43284">
    <property type="entry name" value="ASPARAGINE SYNTHETASE (GLUTAMINE-HYDROLYZING)"/>
    <property type="match status" value="1"/>
</dbReference>
<evidence type="ECO:0000256" key="6">
    <source>
        <dbReference type="ARBA" id="ARBA00022962"/>
    </source>
</evidence>
<reference evidence="12 13" key="1">
    <citation type="submission" date="2017-04" db="EMBL/GenBank/DDBJ databases">
        <authorList>
            <person name="Afonso C.L."/>
            <person name="Miller P.J."/>
            <person name="Scott M.A."/>
            <person name="Spackman E."/>
            <person name="Goraichik I."/>
            <person name="Dimitrov K.M."/>
            <person name="Suarez D.L."/>
            <person name="Swayne D.E."/>
        </authorList>
    </citation>
    <scope>NUCLEOTIDE SEQUENCE [LARGE SCALE GENOMIC DNA]</scope>
    <source>
        <strain evidence="12 13">USBA 355</strain>
    </source>
</reference>
<evidence type="ECO:0000256" key="8">
    <source>
        <dbReference type="PIRSR" id="PIRSR001589-1"/>
    </source>
</evidence>
<dbReference type="SUPFAM" id="SSF52402">
    <property type="entry name" value="Adenine nucleotide alpha hydrolases-like"/>
    <property type="match status" value="1"/>
</dbReference>
<dbReference type="Gene3D" id="3.40.50.620">
    <property type="entry name" value="HUPs"/>
    <property type="match status" value="1"/>
</dbReference>
<evidence type="ECO:0000313" key="13">
    <source>
        <dbReference type="Proteomes" id="UP000192917"/>
    </source>
</evidence>
<dbReference type="GO" id="GO:0004066">
    <property type="term" value="F:asparagine synthase (glutamine-hydrolyzing) activity"/>
    <property type="evidence" value="ECO:0007669"/>
    <property type="project" value="UniProtKB-EC"/>
</dbReference>
<dbReference type="RefSeq" id="WP_159460109.1">
    <property type="nucleotide sequence ID" value="NZ_FWZX01000002.1"/>
</dbReference>
<dbReference type="PIRSF" id="PIRSF001589">
    <property type="entry name" value="Asn_synthetase_glu-h"/>
    <property type="match status" value="1"/>
</dbReference>
<evidence type="ECO:0000256" key="1">
    <source>
        <dbReference type="ARBA" id="ARBA00005187"/>
    </source>
</evidence>
<evidence type="ECO:0000256" key="5">
    <source>
        <dbReference type="ARBA" id="ARBA00022840"/>
    </source>
</evidence>
<dbReference type="Pfam" id="PF00733">
    <property type="entry name" value="Asn_synthase"/>
    <property type="match status" value="1"/>
</dbReference>
<name>A0A1Y6BDF0_9PROT</name>
<evidence type="ECO:0000256" key="4">
    <source>
        <dbReference type="ARBA" id="ARBA00022741"/>
    </source>
</evidence>
<evidence type="ECO:0000259" key="11">
    <source>
        <dbReference type="PROSITE" id="PS51278"/>
    </source>
</evidence>
<dbReference type="Gene3D" id="3.60.20.10">
    <property type="entry name" value="Glutamine Phosphoribosylpyrophosphate, subunit 1, domain 1"/>
    <property type="match status" value="1"/>
</dbReference>
<dbReference type="PROSITE" id="PS51278">
    <property type="entry name" value="GATASE_TYPE_2"/>
    <property type="match status" value="1"/>
</dbReference>
<keyword evidence="5 9" id="KW-0067">ATP-binding</keyword>
<evidence type="ECO:0000256" key="10">
    <source>
        <dbReference type="PIRSR" id="PIRSR001589-3"/>
    </source>
</evidence>
<keyword evidence="6 8" id="KW-0315">Glutamine amidotransferase</keyword>
<dbReference type="STRING" id="560819.SAMN05428998_102217"/>
<dbReference type="InterPro" id="IPR029055">
    <property type="entry name" value="Ntn_hydrolases_N"/>
</dbReference>
<gene>
    <name evidence="12" type="ORF">SAMN05428998_102217</name>
</gene>
<evidence type="ECO:0000256" key="7">
    <source>
        <dbReference type="ARBA" id="ARBA00048741"/>
    </source>
</evidence>
<feature type="binding site" evidence="9">
    <location>
        <position position="261"/>
    </location>
    <ligand>
        <name>ATP</name>
        <dbReference type="ChEBI" id="CHEBI:30616"/>
    </ligand>
</feature>
<organism evidence="12 13">
    <name type="scientific">Tistlia consotensis USBA 355</name>
    <dbReference type="NCBI Taxonomy" id="560819"/>
    <lineage>
        <taxon>Bacteria</taxon>
        <taxon>Pseudomonadati</taxon>
        <taxon>Pseudomonadota</taxon>
        <taxon>Alphaproteobacteria</taxon>
        <taxon>Rhodospirillales</taxon>
        <taxon>Rhodovibrionaceae</taxon>
        <taxon>Tistlia</taxon>
    </lineage>
</organism>
<feature type="binding site" evidence="9">
    <location>
        <position position="288"/>
    </location>
    <ligand>
        <name>ATP</name>
        <dbReference type="ChEBI" id="CHEBI:30616"/>
    </ligand>
</feature>
<evidence type="ECO:0000256" key="3">
    <source>
        <dbReference type="ARBA" id="ARBA00012737"/>
    </source>
</evidence>
<dbReference type="GO" id="GO:0005829">
    <property type="term" value="C:cytosol"/>
    <property type="evidence" value="ECO:0007669"/>
    <property type="project" value="TreeGrafter"/>
</dbReference>
<evidence type="ECO:0000256" key="2">
    <source>
        <dbReference type="ARBA" id="ARBA00005752"/>
    </source>
</evidence>
<accession>A0A1Y6BDF0</accession>
<dbReference type="GO" id="GO:0006529">
    <property type="term" value="P:asparagine biosynthetic process"/>
    <property type="evidence" value="ECO:0007669"/>
    <property type="project" value="UniProtKB-KW"/>
</dbReference>
<dbReference type="SUPFAM" id="SSF56235">
    <property type="entry name" value="N-terminal nucleophile aminohydrolases (Ntn hydrolases)"/>
    <property type="match status" value="1"/>
</dbReference>
<dbReference type="InterPro" id="IPR014729">
    <property type="entry name" value="Rossmann-like_a/b/a_fold"/>
</dbReference>